<reference evidence="3" key="1">
    <citation type="submission" date="2018-05" db="EMBL/GenBank/DDBJ databases">
        <authorList>
            <person name="Lanie J.A."/>
            <person name="Ng W.-L."/>
            <person name="Kazmierczak K.M."/>
            <person name="Andrzejewski T.M."/>
            <person name="Davidsen T.M."/>
            <person name="Wayne K.J."/>
            <person name="Tettelin H."/>
            <person name="Glass J.I."/>
            <person name="Rusch D."/>
            <person name="Podicherti R."/>
            <person name="Tsui H.-C.T."/>
            <person name="Winkler M.E."/>
        </authorList>
    </citation>
    <scope>NUCLEOTIDE SEQUENCE</scope>
</reference>
<evidence type="ECO:0000313" key="3">
    <source>
        <dbReference type="EMBL" id="SVC98832.1"/>
    </source>
</evidence>
<dbReference type="InterPro" id="IPR006182">
    <property type="entry name" value="FliF_N_dom"/>
</dbReference>
<feature type="non-terminal residue" evidence="3">
    <location>
        <position position="136"/>
    </location>
</feature>
<dbReference type="InterPro" id="IPR043427">
    <property type="entry name" value="YscJ/FliF"/>
</dbReference>
<feature type="domain" description="Flagellar M-ring N-terminal" evidence="2">
    <location>
        <begin position="49"/>
        <end position="136"/>
    </location>
</feature>
<feature type="transmembrane region" description="Helical" evidence="1">
    <location>
        <begin position="28"/>
        <end position="48"/>
    </location>
</feature>
<keyword evidence="1" id="KW-1133">Transmembrane helix</keyword>
<proteinExistence type="predicted"/>
<evidence type="ECO:0000259" key="2">
    <source>
        <dbReference type="Pfam" id="PF01514"/>
    </source>
</evidence>
<name>A0A382RNI6_9ZZZZ</name>
<protein>
    <recommendedName>
        <fullName evidence="2">Flagellar M-ring N-terminal domain-containing protein</fullName>
    </recommendedName>
</protein>
<evidence type="ECO:0000256" key="1">
    <source>
        <dbReference type="SAM" id="Phobius"/>
    </source>
</evidence>
<dbReference type="AlphaFoldDB" id="A0A382RNI6"/>
<dbReference type="EMBL" id="UINC01122801">
    <property type="protein sequence ID" value="SVC98832.1"/>
    <property type="molecule type" value="Genomic_DNA"/>
</dbReference>
<keyword evidence="1" id="KW-0472">Membrane</keyword>
<sequence length="136" mass="14887">MAEQAGTFADVRFQFQDFFGSLSLAKRITILAALGVILIGMVSLIFVANRPSWAPLYSNMELGDAAVIVEKLQENQIPYLLAPGGRTIMVEPHRVDQARLILAKEKVSPGSGVGFLDLFSTPSLGETEFQQGVKYR</sequence>
<organism evidence="3">
    <name type="scientific">marine metagenome</name>
    <dbReference type="NCBI Taxonomy" id="408172"/>
    <lineage>
        <taxon>unclassified sequences</taxon>
        <taxon>metagenomes</taxon>
        <taxon>ecological metagenomes</taxon>
    </lineage>
</organism>
<accession>A0A382RNI6</accession>
<dbReference type="Pfam" id="PF01514">
    <property type="entry name" value="YscJ_FliF"/>
    <property type="match status" value="1"/>
</dbReference>
<dbReference type="PANTHER" id="PTHR30046">
    <property type="entry name" value="FLAGELLAR M-RING PROTEIN"/>
    <property type="match status" value="1"/>
</dbReference>
<gene>
    <name evidence="3" type="ORF">METZ01_LOCUS351686</name>
</gene>
<dbReference type="PANTHER" id="PTHR30046:SF0">
    <property type="entry name" value="FLAGELLAR M-RING PROTEIN"/>
    <property type="match status" value="1"/>
</dbReference>
<keyword evidence="1" id="KW-0812">Transmembrane</keyword>